<comment type="subcellular location">
    <subcellularLocation>
        <location evidence="1">Cell membrane</location>
    </subcellularLocation>
</comment>
<name>A0ABV4I4X1_9ACTN</name>
<dbReference type="Pfam" id="PF04347">
    <property type="entry name" value="FliO"/>
    <property type="match status" value="1"/>
</dbReference>
<gene>
    <name evidence="8" type="ORF">AB2L28_16030</name>
</gene>
<evidence type="ECO:0000256" key="4">
    <source>
        <dbReference type="ARBA" id="ARBA00022989"/>
    </source>
</evidence>
<keyword evidence="9" id="KW-1185">Reference proteome</keyword>
<evidence type="ECO:0000313" key="9">
    <source>
        <dbReference type="Proteomes" id="UP001566476"/>
    </source>
</evidence>
<keyword evidence="2" id="KW-1003">Cell membrane</keyword>
<evidence type="ECO:0000256" key="6">
    <source>
        <dbReference type="SAM" id="MobiDB-lite"/>
    </source>
</evidence>
<organism evidence="8 9">
    <name type="scientific">Kineococcus mangrovi</name>
    <dbReference type="NCBI Taxonomy" id="1660183"/>
    <lineage>
        <taxon>Bacteria</taxon>
        <taxon>Bacillati</taxon>
        <taxon>Actinomycetota</taxon>
        <taxon>Actinomycetes</taxon>
        <taxon>Kineosporiales</taxon>
        <taxon>Kineosporiaceae</taxon>
        <taxon>Kineococcus</taxon>
    </lineage>
</organism>
<feature type="transmembrane region" description="Helical" evidence="7">
    <location>
        <begin position="6"/>
        <end position="24"/>
    </location>
</feature>
<evidence type="ECO:0000256" key="1">
    <source>
        <dbReference type="ARBA" id="ARBA00004236"/>
    </source>
</evidence>
<dbReference type="EMBL" id="JBGGTQ010000007">
    <property type="protein sequence ID" value="MEZ0493748.1"/>
    <property type="molecule type" value="Genomic_DNA"/>
</dbReference>
<evidence type="ECO:0000256" key="3">
    <source>
        <dbReference type="ARBA" id="ARBA00022692"/>
    </source>
</evidence>
<feature type="compositionally biased region" description="Low complexity" evidence="6">
    <location>
        <begin position="112"/>
        <end position="134"/>
    </location>
</feature>
<reference evidence="8 9" key="1">
    <citation type="submission" date="2024-07" db="EMBL/GenBank/DDBJ databases">
        <authorList>
            <person name="Thanompreechachai J."/>
            <person name="Duangmal K."/>
        </authorList>
    </citation>
    <scope>NUCLEOTIDE SEQUENCE [LARGE SCALE GENOMIC DNA]</scope>
    <source>
        <strain evidence="8 9">TBRC 1896</strain>
    </source>
</reference>
<dbReference type="InterPro" id="IPR022781">
    <property type="entry name" value="Flagellar_biosynth_FliO"/>
</dbReference>
<comment type="caution">
    <text evidence="8">The sequence shown here is derived from an EMBL/GenBank/DDBJ whole genome shotgun (WGS) entry which is preliminary data.</text>
</comment>
<sequence length="194" mass="19815">MDAVAAIARTSVSLVAVLGLLYLISRWLRRRQGGVAAGADFTVLAKQSLGAKAAVALVKVGDKALVVGISDGGVNLLGETDVAAVLPVTDGEGQHPQGALKDSAGRVEEVGSTTTTTNTTSATDSADALTGTDAVAAPTRTEPVTGERYLRKAGETIVVKAPARHTATGVQGSALSPATWSKAVDVLRERTTRR</sequence>
<dbReference type="Proteomes" id="UP001566476">
    <property type="component" value="Unassembled WGS sequence"/>
</dbReference>
<evidence type="ECO:0000256" key="5">
    <source>
        <dbReference type="ARBA" id="ARBA00023136"/>
    </source>
</evidence>
<evidence type="ECO:0000256" key="2">
    <source>
        <dbReference type="ARBA" id="ARBA00022475"/>
    </source>
</evidence>
<feature type="region of interest" description="Disordered" evidence="6">
    <location>
        <begin position="89"/>
        <end position="144"/>
    </location>
</feature>
<proteinExistence type="predicted"/>
<evidence type="ECO:0000256" key="7">
    <source>
        <dbReference type="SAM" id="Phobius"/>
    </source>
</evidence>
<accession>A0ABV4I4X1</accession>
<protein>
    <submittedName>
        <fullName evidence="8">FliO/MopB family protein</fullName>
    </submittedName>
</protein>
<keyword evidence="5 7" id="KW-0472">Membrane</keyword>
<dbReference type="RefSeq" id="WP_370719984.1">
    <property type="nucleotide sequence ID" value="NZ_JBGGTQ010000007.1"/>
</dbReference>
<keyword evidence="3 7" id="KW-0812">Transmembrane</keyword>
<keyword evidence="4 7" id="KW-1133">Transmembrane helix</keyword>
<evidence type="ECO:0000313" key="8">
    <source>
        <dbReference type="EMBL" id="MEZ0493748.1"/>
    </source>
</evidence>